<evidence type="ECO:0000256" key="6">
    <source>
        <dbReference type="SAM" id="MobiDB-lite"/>
    </source>
</evidence>
<sequence>MAAALQDQARTAPSAANGAADKPKENGSIAAPRKPRQKRPNYNEIHAKPLPLEVFPVPAFIPHNPISIVRIAIALISQSIWPPNFRPVVHRAYFSAHTQSIHVTDPKAIRALWEHGFWGSGSLSRSEPQWLAQEKRKRGLEAITTSEEVTRKRREERRQFKLGRAKAQREAIEQQLREEGKLDAETNLEELVEDGSVSESPLGTLYSSDARAPLGNGTTSAGDSVIEAVQKTLAEEEPSFDTGFQDQEHLQLTFEEAFFLSYVLGVLNIYHHETILSTPDLIRLVCAQSNFLSSGSSSSTAALLNNPTQYTIEPDNSFVLKYVVFHHFRSLGWVVRPGIKFACDYLLYLRGPAFTHAEFAIMIIPAYSDPYWSATSERAAACKKKEQRDWWWLHRLNRVQTQVHKTLLLVYVEVPPPWDDNTGNVDVGDALKMYRVREFVWRRWSPNRNR</sequence>
<dbReference type="InterPro" id="IPR006676">
    <property type="entry name" value="tRNA_splic"/>
</dbReference>
<dbReference type="Pfam" id="PF01974">
    <property type="entry name" value="tRNA_int_endo"/>
    <property type="match status" value="1"/>
</dbReference>
<evidence type="ECO:0000256" key="3">
    <source>
        <dbReference type="ARBA" id="ARBA00023239"/>
    </source>
</evidence>
<keyword evidence="3 4" id="KW-0456">Lyase</keyword>
<feature type="domain" description="tRNA intron endonuclease catalytic" evidence="7">
    <location>
        <begin position="318"/>
        <end position="412"/>
    </location>
</feature>
<dbReference type="OrthoDB" id="10249562at2759"/>
<dbReference type="AlphaFoldDB" id="A0A9W8XC38"/>
<dbReference type="PANTHER" id="PTHR21227:SF0">
    <property type="entry name" value="TRNA-SPLICING ENDONUCLEASE SUBUNIT SEN2"/>
    <property type="match status" value="1"/>
</dbReference>
<dbReference type="SUPFAM" id="SSF53032">
    <property type="entry name" value="tRNA-intron endonuclease catalytic domain-like"/>
    <property type="match status" value="1"/>
</dbReference>
<keyword evidence="8" id="KW-0378">Hydrolase</keyword>
<dbReference type="GO" id="GO:0003676">
    <property type="term" value="F:nucleic acid binding"/>
    <property type="evidence" value="ECO:0007669"/>
    <property type="project" value="InterPro"/>
</dbReference>
<comment type="similarity">
    <text evidence="1 4">Belongs to the tRNA-intron endonuclease family.</text>
</comment>
<feature type="active site" evidence="5">
    <location>
        <position position="348"/>
    </location>
</feature>
<proteinExistence type="inferred from homology"/>
<dbReference type="GO" id="GO:0000213">
    <property type="term" value="F:tRNA-intron lyase activity"/>
    <property type="evidence" value="ECO:0007669"/>
    <property type="project" value="UniProtKB-UniRule"/>
</dbReference>
<dbReference type="GeneID" id="80914383"/>
<keyword evidence="2 4" id="KW-0819">tRNA processing</keyword>
<keyword evidence="9" id="KW-1185">Reference proteome</keyword>
<dbReference type="GO" id="GO:0000379">
    <property type="term" value="P:tRNA-type intron splice site recognition and cleavage"/>
    <property type="evidence" value="ECO:0007669"/>
    <property type="project" value="TreeGrafter"/>
</dbReference>
<keyword evidence="8" id="KW-0255">Endonuclease</keyword>
<evidence type="ECO:0000256" key="2">
    <source>
        <dbReference type="ARBA" id="ARBA00022694"/>
    </source>
</evidence>
<evidence type="ECO:0000259" key="7">
    <source>
        <dbReference type="Pfam" id="PF01974"/>
    </source>
</evidence>
<evidence type="ECO:0000313" key="9">
    <source>
        <dbReference type="Proteomes" id="UP001140513"/>
    </source>
</evidence>
<dbReference type="RefSeq" id="XP_056066720.1">
    <property type="nucleotide sequence ID" value="XM_056219593.1"/>
</dbReference>
<evidence type="ECO:0000256" key="1">
    <source>
        <dbReference type="ARBA" id="ARBA00008078"/>
    </source>
</evidence>
<dbReference type="EMBL" id="JAPEUX010000008">
    <property type="protein sequence ID" value="KAJ4346920.1"/>
    <property type="molecule type" value="Genomic_DNA"/>
</dbReference>
<comment type="caution">
    <text evidence="8">The sequence shown here is derived from an EMBL/GenBank/DDBJ whole genome shotgun (WGS) entry which is preliminary data.</text>
</comment>
<dbReference type="PIRSF" id="PIRSF011789">
    <property type="entry name" value="tRNA_splic_SEN2"/>
    <property type="match status" value="1"/>
</dbReference>
<protein>
    <recommendedName>
        <fullName evidence="4">tRNA-splicing endonuclease subunit Sen2</fullName>
        <ecNumber evidence="4">4.6.1.16</ecNumber>
    </recommendedName>
</protein>
<dbReference type="PANTHER" id="PTHR21227">
    <property type="entry name" value="TRNA-SPLICING ENDONUCLEASE SUBUNIT SEN2"/>
    <property type="match status" value="1"/>
</dbReference>
<dbReference type="Proteomes" id="UP001140513">
    <property type="component" value="Unassembled WGS sequence"/>
</dbReference>
<dbReference type="FunFam" id="3.40.1350.10:FF:000007">
    <property type="entry name" value="tRNA-splicing endonuclease subunit Sen2"/>
    <property type="match status" value="1"/>
</dbReference>
<dbReference type="GO" id="GO:0000214">
    <property type="term" value="C:tRNA-intron endonuclease complex"/>
    <property type="evidence" value="ECO:0007669"/>
    <property type="project" value="UniProtKB-UniRule"/>
</dbReference>
<gene>
    <name evidence="8" type="primary">SEN2</name>
    <name evidence="8" type="ORF">N0V89_010853</name>
</gene>
<reference evidence="8" key="1">
    <citation type="submission" date="2022-10" db="EMBL/GenBank/DDBJ databases">
        <title>Tapping the CABI collections for fungal endophytes: first genome assemblies for Collariella, Neodidymelliopsis, Ascochyta clinopodiicola, Didymella pomorum, Didymosphaeria variabile, Neocosmospora piperis and Neocucurbitaria cava.</title>
        <authorList>
            <person name="Hill R."/>
        </authorList>
    </citation>
    <scope>NUCLEOTIDE SEQUENCE</scope>
    <source>
        <strain evidence="8">IMI 356815</strain>
    </source>
</reference>
<dbReference type="GO" id="GO:0005737">
    <property type="term" value="C:cytoplasm"/>
    <property type="evidence" value="ECO:0007669"/>
    <property type="project" value="TreeGrafter"/>
</dbReference>
<evidence type="ECO:0000256" key="4">
    <source>
        <dbReference type="PIRNR" id="PIRNR011789"/>
    </source>
</evidence>
<feature type="active site" evidence="5">
    <location>
        <position position="405"/>
    </location>
</feature>
<dbReference type="Gene3D" id="3.40.1350.10">
    <property type="match status" value="1"/>
</dbReference>
<evidence type="ECO:0000313" key="8">
    <source>
        <dbReference type="EMBL" id="KAJ4346920.1"/>
    </source>
</evidence>
<name>A0A9W8XC38_9PLEO</name>
<evidence type="ECO:0000256" key="5">
    <source>
        <dbReference type="PIRSR" id="PIRSR011789-1"/>
    </source>
</evidence>
<dbReference type="InterPro" id="IPR011856">
    <property type="entry name" value="tRNA_endonuc-like_dom_sf"/>
</dbReference>
<dbReference type="InterPro" id="IPR036167">
    <property type="entry name" value="tRNA_intron_Endo_cat-like_sf"/>
</dbReference>
<dbReference type="InterPro" id="IPR006677">
    <property type="entry name" value="tRNA_intron_Endonuc_cat-like"/>
</dbReference>
<dbReference type="EC" id="4.6.1.16" evidence="4"/>
<dbReference type="InterPro" id="IPR016589">
    <property type="entry name" value="tRNA_splic_SEN2"/>
</dbReference>
<feature type="active site" evidence="5">
    <location>
        <position position="356"/>
    </location>
</feature>
<organism evidence="8 9">
    <name type="scientific">Didymosphaeria variabile</name>
    <dbReference type="NCBI Taxonomy" id="1932322"/>
    <lineage>
        <taxon>Eukaryota</taxon>
        <taxon>Fungi</taxon>
        <taxon>Dikarya</taxon>
        <taxon>Ascomycota</taxon>
        <taxon>Pezizomycotina</taxon>
        <taxon>Dothideomycetes</taxon>
        <taxon>Pleosporomycetidae</taxon>
        <taxon>Pleosporales</taxon>
        <taxon>Massarineae</taxon>
        <taxon>Didymosphaeriaceae</taxon>
        <taxon>Didymosphaeria</taxon>
    </lineage>
</organism>
<comment type="function">
    <text evidence="4">Constitutes one of the two catalytic subunit of the tRNA-splicing endonuclease complex, a complex responsible for identification and cleavage of the splice sites in pre-tRNA. It cleaves pre-tRNA at the 5'- and 3'-splice sites to release the intron. The products are an intron and two tRNA half-molecules bearing 2',3'-cyclic phosphate and 5'-OH termini. There are no conserved sequences at the splice sites, but the intron is invariably located at the same site in the gene, placing the splice sites an invariant distance from the constant structural features of the tRNA body.</text>
</comment>
<accession>A0A9W8XC38</accession>
<dbReference type="CDD" id="cd22363">
    <property type="entry name" value="tRNA-intron_lyase_C"/>
    <property type="match status" value="1"/>
</dbReference>
<keyword evidence="8" id="KW-0540">Nuclease</keyword>
<feature type="region of interest" description="Disordered" evidence="6">
    <location>
        <begin position="1"/>
        <end position="42"/>
    </location>
</feature>